<reference evidence="5 6" key="1">
    <citation type="submission" date="2020-11" db="EMBL/GenBank/DDBJ databases">
        <title>Draft genome sequencing of a Lachnospiraceae strain isolated from anoxic soil subjected to BSD treatment.</title>
        <authorList>
            <person name="Uek A."/>
            <person name="Tonouchi A."/>
        </authorList>
    </citation>
    <scope>NUCLEOTIDE SEQUENCE [LARGE SCALE GENOMIC DNA]</scope>
    <source>
        <strain evidence="5 6">TB5</strain>
    </source>
</reference>
<dbReference type="PANTHER" id="PTHR43228">
    <property type="entry name" value="TWO-COMPONENT RESPONSE REGULATOR"/>
    <property type="match status" value="1"/>
</dbReference>
<comment type="function">
    <text evidence="2">May play the central regulatory role in sporulation. It may be an element of the effector pathway responsible for the activation of sporulation genes in response to nutritional stress. Spo0A may act in concert with spo0H (a sigma factor) to control the expression of some genes that are critical to the sporulation process.</text>
</comment>
<dbReference type="PROSITE" id="PS50110">
    <property type="entry name" value="RESPONSE_REGULATORY"/>
    <property type="match status" value="1"/>
</dbReference>
<dbReference type="AlphaFoldDB" id="A0A7R7IC91"/>
<feature type="modified residue" description="4-aspartylphosphate" evidence="3">
    <location>
        <position position="53"/>
    </location>
</feature>
<evidence type="ECO:0000256" key="2">
    <source>
        <dbReference type="ARBA" id="ARBA00024867"/>
    </source>
</evidence>
<dbReference type="Proteomes" id="UP000595897">
    <property type="component" value="Chromosome"/>
</dbReference>
<proteinExistence type="predicted"/>
<dbReference type="KEGG" id="ahb:bsdtb5_16470"/>
<dbReference type="Pfam" id="PF00072">
    <property type="entry name" value="Response_reg"/>
    <property type="match status" value="1"/>
</dbReference>
<feature type="domain" description="Response regulatory" evidence="4">
    <location>
        <begin position="3"/>
        <end position="118"/>
    </location>
</feature>
<dbReference type="InterPro" id="IPR001789">
    <property type="entry name" value="Sig_transdc_resp-reg_receiver"/>
</dbReference>
<evidence type="ECO:0000256" key="3">
    <source>
        <dbReference type="PROSITE-ProRule" id="PRU00169"/>
    </source>
</evidence>
<keyword evidence="3" id="KW-0597">Phosphoprotein</keyword>
<name>A0A7R7IC91_9FIRM</name>
<evidence type="ECO:0000313" key="6">
    <source>
        <dbReference type="Proteomes" id="UP000595897"/>
    </source>
</evidence>
<evidence type="ECO:0000259" key="4">
    <source>
        <dbReference type="PROSITE" id="PS50110"/>
    </source>
</evidence>
<accession>A0A7R7IC91</accession>
<dbReference type="InterPro" id="IPR052048">
    <property type="entry name" value="ST_Response_Regulator"/>
</dbReference>
<organism evidence="5 6">
    <name type="scientific">Anaeromicropila herbilytica</name>
    <dbReference type="NCBI Taxonomy" id="2785025"/>
    <lineage>
        <taxon>Bacteria</taxon>
        <taxon>Bacillati</taxon>
        <taxon>Bacillota</taxon>
        <taxon>Clostridia</taxon>
        <taxon>Lachnospirales</taxon>
        <taxon>Lachnospiraceae</taxon>
        <taxon>Anaeromicropila</taxon>
    </lineage>
</organism>
<gene>
    <name evidence="5" type="ORF">bsdtb5_16470</name>
</gene>
<dbReference type="EMBL" id="AP024169">
    <property type="protein sequence ID" value="BCN30352.1"/>
    <property type="molecule type" value="Genomic_DNA"/>
</dbReference>
<dbReference type="SMART" id="SM00448">
    <property type="entry name" value="REC"/>
    <property type="match status" value="1"/>
</dbReference>
<dbReference type="GO" id="GO:0000160">
    <property type="term" value="P:phosphorelay signal transduction system"/>
    <property type="evidence" value="ECO:0007669"/>
    <property type="project" value="InterPro"/>
</dbReference>
<keyword evidence="6" id="KW-1185">Reference proteome</keyword>
<protein>
    <recommendedName>
        <fullName evidence="1">Stage 0 sporulation protein A homolog</fullName>
    </recommendedName>
</protein>
<evidence type="ECO:0000256" key="1">
    <source>
        <dbReference type="ARBA" id="ARBA00018672"/>
    </source>
</evidence>
<dbReference type="RefSeq" id="WP_271715578.1">
    <property type="nucleotide sequence ID" value="NZ_AP024169.1"/>
</dbReference>
<dbReference type="PANTHER" id="PTHR43228:SF1">
    <property type="entry name" value="TWO-COMPONENT RESPONSE REGULATOR ARR22"/>
    <property type="match status" value="1"/>
</dbReference>
<sequence>MATILLVDDSKTTRKILKNLLEDAGHTIIGEASNGYEGIQKYKELKPDLTTMDIIMPTLDGIESLKGIMKLNPKAKVVMVAAEEQPSYFVDAVKCGATEFIVKPFNPETLNIIIDKVL</sequence>
<dbReference type="InterPro" id="IPR011006">
    <property type="entry name" value="CheY-like_superfamily"/>
</dbReference>
<dbReference type="Gene3D" id="3.40.50.2300">
    <property type="match status" value="1"/>
</dbReference>
<evidence type="ECO:0000313" key="5">
    <source>
        <dbReference type="EMBL" id="BCN30352.1"/>
    </source>
</evidence>
<dbReference type="SUPFAM" id="SSF52172">
    <property type="entry name" value="CheY-like"/>
    <property type="match status" value="1"/>
</dbReference>